<dbReference type="AlphaFoldDB" id="A0A5S3PX01"/>
<protein>
    <recommendedName>
        <fullName evidence="10">Protein-export membrane protein SecG</fullName>
    </recommendedName>
</protein>
<evidence type="ECO:0000256" key="8">
    <source>
        <dbReference type="ARBA" id="ARBA00023010"/>
    </source>
</evidence>
<dbReference type="GO" id="GO:0015450">
    <property type="term" value="F:protein-transporting ATPase activity"/>
    <property type="evidence" value="ECO:0007669"/>
    <property type="project" value="UniProtKB-UniRule"/>
</dbReference>
<keyword evidence="9 10" id="KW-0472">Membrane</keyword>
<evidence type="ECO:0000256" key="2">
    <source>
        <dbReference type="ARBA" id="ARBA00008445"/>
    </source>
</evidence>
<organism evidence="12 13">
    <name type="scientific">Maribacter algarum</name>
    <name type="common">ex Zhang et al. 2020</name>
    <dbReference type="NCBI Taxonomy" id="2578118"/>
    <lineage>
        <taxon>Bacteria</taxon>
        <taxon>Pseudomonadati</taxon>
        <taxon>Bacteroidota</taxon>
        <taxon>Flavobacteriia</taxon>
        <taxon>Flavobacteriales</taxon>
        <taxon>Flavobacteriaceae</taxon>
        <taxon>Maribacter</taxon>
    </lineage>
</organism>
<dbReference type="RefSeq" id="WP_138657492.1">
    <property type="nucleotide sequence ID" value="NZ_VATY01000001.1"/>
</dbReference>
<dbReference type="PANTHER" id="PTHR34182:SF1">
    <property type="entry name" value="PROTEIN-EXPORT MEMBRANE PROTEIN SECG"/>
    <property type="match status" value="1"/>
</dbReference>
<comment type="similarity">
    <text evidence="2 10">Belongs to the SecG family.</text>
</comment>
<evidence type="ECO:0000256" key="7">
    <source>
        <dbReference type="ARBA" id="ARBA00022989"/>
    </source>
</evidence>
<sequence>MSTFSIFLILIIIVCLLLMLVVMVQNPKGGGLSSSFGGGGSQVVGGVKKTGDFLDKSTWILAIMLVVLILASNWALKGNFGGADSKLLNDDGIEQIDDTLPDDPIDSAPVDNPADALPEPTSDDSTTDSE</sequence>
<evidence type="ECO:0000313" key="12">
    <source>
        <dbReference type="EMBL" id="TMM59503.1"/>
    </source>
</evidence>
<keyword evidence="3 10" id="KW-0813">Transport</keyword>
<dbReference type="GO" id="GO:0043952">
    <property type="term" value="P:protein transport by the Sec complex"/>
    <property type="evidence" value="ECO:0007669"/>
    <property type="project" value="TreeGrafter"/>
</dbReference>
<feature type="compositionally biased region" description="Acidic residues" evidence="11">
    <location>
        <begin position="94"/>
        <end position="105"/>
    </location>
</feature>
<accession>A0A5S3PX01</accession>
<evidence type="ECO:0000256" key="9">
    <source>
        <dbReference type="ARBA" id="ARBA00023136"/>
    </source>
</evidence>
<reference evidence="12 13" key="1">
    <citation type="submission" date="2019-05" db="EMBL/GenBank/DDBJ databases">
        <authorList>
            <person name="Zhang J.-Y."/>
            <person name="Feg X."/>
            <person name="Du Z.-J."/>
        </authorList>
    </citation>
    <scope>NUCLEOTIDE SEQUENCE [LARGE SCALE GENOMIC DNA]</scope>
    <source>
        <strain evidence="12 13">RZ26</strain>
    </source>
</reference>
<evidence type="ECO:0000313" key="13">
    <source>
        <dbReference type="Proteomes" id="UP000310314"/>
    </source>
</evidence>
<keyword evidence="6 10" id="KW-0653">Protein transport</keyword>
<evidence type="ECO:0000256" key="6">
    <source>
        <dbReference type="ARBA" id="ARBA00022927"/>
    </source>
</evidence>
<comment type="function">
    <text evidence="10">Involved in protein export. Participates in an early event of protein translocation.</text>
</comment>
<feature type="transmembrane region" description="Helical" evidence="10">
    <location>
        <begin position="58"/>
        <end position="76"/>
    </location>
</feature>
<dbReference type="GO" id="GO:0005886">
    <property type="term" value="C:plasma membrane"/>
    <property type="evidence" value="ECO:0007669"/>
    <property type="project" value="UniProtKB-SubCell"/>
</dbReference>
<gene>
    <name evidence="12" type="primary">secG</name>
    <name evidence="12" type="ORF">FEE95_08795</name>
</gene>
<comment type="caution">
    <text evidence="12">The sequence shown here is derived from an EMBL/GenBank/DDBJ whole genome shotgun (WGS) entry which is preliminary data.</text>
</comment>
<dbReference type="Proteomes" id="UP000310314">
    <property type="component" value="Unassembled WGS sequence"/>
</dbReference>
<keyword evidence="13" id="KW-1185">Reference proteome</keyword>
<dbReference type="PRINTS" id="PR01651">
    <property type="entry name" value="SECGEXPORT"/>
</dbReference>
<name>A0A5S3PX01_9FLAO</name>
<evidence type="ECO:0000256" key="3">
    <source>
        <dbReference type="ARBA" id="ARBA00022448"/>
    </source>
</evidence>
<dbReference type="EMBL" id="VATY01000001">
    <property type="protein sequence ID" value="TMM59503.1"/>
    <property type="molecule type" value="Genomic_DNA"/>
</dbReference>
<feature type="transmembrane region" description="Helical" evidence="10">
    <location>
        <begin position="6"/>
        <end position="24"/>
    </location>
</feature>
<dbReference type="GO" id="GO:0009306">
    <property type="term" value="P:protein secretion"/>
    <property type="evidence" value="ECO:0007669"/>
    <property type="project" value="UniProtKB-UniRule"/>
</dbReference>
<evidence type="ECO:0000256" key="11">
    <source>
        <dbReference type="SAM" id="MobiDB-lite"/>
    </source>
</evidence>
<evidence type="ECO:0000256" key="5">
    <source>
        <dbReference type="ARBA" id="ARBA00022692"/>
    </source>
</evidence>
<dbReference type="InterPro" id="IPR004692">
    <property type="entry name" value="SecG"/>
</dbReference>
<dbReference type="Pfam" id="PF03840">
    <property type="entry name" value="SecG"/>
    <property type="match status" value="1"/>
</dbReference>
<evidence type="ECO:0000256" key="10">
    <source>
        <dbReference type="RuleBase" id="RU365087"/>
    </source>
</evidence>
<proteinExistence type="inferred from homology"/>
<dbReference type="OrthoDB" id="1122493at2"/>
<keyword evidence="7 10" id="KW-1133">Transmembrane helix</keyword>
<dbReference type="PANTHER" id="PTHR34182">
    <property type="entry name" value="PROTEIN-EXPORT MEMBRANE PROTEIN SECG"/>
    <property type="match status" value="1"/>
</dbReference>
<dbReference type="NCBIfam" id="TIGR00810">
    <property type="entry name" value="secG"/>
    <property type="match status" value="1"/>
</dbReference>
<dbReference type="GO" id="GO:0065002">
    <property type="term" value="P:intracellular protein transmembrane transport"/>
    <property type="evidence" value="ECO:0007669"/>
    <property type="project" value="TreeGrafter"/>
</dbReference>
<keyword evidence="8 10" id="KW-0811">Translocation</keyword>
<evidence type="ECO:0000256" key="4">
    <source>
        <dbReference type="ARBA" id="ARBA00022475"/>
    </source>
</evidence>
<evidence type="ECO:0000256" key="1">
    <source>
        <dbReference type="ARBA" id="ARBA00004651"/>
    </source>
</evidence>
<keyword evidence="5 10" id="KW-0812">Transmembrane</keyword>
<feature type="region of interest" description="Disordered" evidence="11">
    <location>
        <begin position="94"/>
        <end position="130"/>
    </location>
</feature>
<keyword evidence="4 10" id="KW-1003">Cell membrane</keyword>
<comment type="subcellular location">
    <subcellularLocation>
        <location evidence="1 10">Cell membrane</location>
        <topology evidence="1 10">Multi-pass membrane protein</topology>
    </subcellularLocation>
</comment>
<feature type="compositionally biased region" description="Acidic residues" evidence="11">
    <location>
        <begin position="121"/>
        <end position="130"/>
    </location>
</feature>